<proteinExistence type="predicted"/>
<evidence type="ECO:0000313" key="3">
    <source>
        <dbReference type="Proteomes" id="UP000037854"/>
    </source>
</evidence>
<evidence type="ECO:0000313" key="2">
    <source>
        <dbReference type="EMBL" id="KPH71102.1"/>
    </source>
</evidence>
<dbReference type="InterPro" id="IPR055588">
    <property type="entry name" value="DUF7164"/>
</dbReference>
<reference evidence="2 3" key="1">
    <citation type="submission" date="2015-07" db="EMBL/GenBank/DDBJ databases">
        <title>High-quality draft genome sequence of Oceanobacillus caeni HM6, a bacillus isolated from a human feces.</title>
        <authorList>
            <person name="Kumar J."/>
            <person name="Verma M.K."/>
            <person name="Pandey R."/>
            <person name="Bhambi M."/>
            <person name="Chauhan N."/>
        </authorList>
    </citation>
    <scope>NUCLEOTIDE SEQUENCE [LARGE SCALE GENOMIC DNA]</scope>
    <source>
        <strain evidence="2 3">HM6</strain>
    </source>
</reference>
<organism evidence="2 3">
    <name type="scientific">Oceanobacillus caeni</name>
    <dbReference type="NCBI Taxonomy" id="405946"/>
    <lineage>
        <taxon>Bacteria</taxon>
        <taxon>Bacillati</taxon>
        <taxon>Bacillota</taxon>
        <taxon>Bacilli</taxon>
        <taxon>Bacillales</taxon>
        <taxon>Bacillaceae</taxon>
        <taxon>Oceanobacillus</taxon>
    </lineage>
</organism>
<protein>
    <recommendedName>
        <fullName evidence="1">DUF7164 domain-containing protein</fullName>
    </recommendedName>
</protein>
<dbReference type="EMBL" id="LGTK01000095">
    <property type="protein sequence ID" value="KPH71102.1"/>
    <property type="molecule type" value="Genomic_DNA"/>
</dbReference>
<name>A0ABR5MFL9_9BACI</name>
<dbReference type="Pfam" id="PF23741">
    <property type="entry name" value="DUF7164"/>
    <property type="match status" value="1"/>
</dbReference>
<evidence type="ECO:0000259" key="1">
    <source>
        <dbReference type="Pfam" id="PF23741"/>
    </source>
</evidence>
<accession>A0ABR5MFL9</accession>
<comment type="caution">
    <text evidence="2">The sequence shown here is derived from an EMBL/GenBank/DDBJ whole genome shotgun (WGS) entry which is preliminary data.</text>
</comment>
<dbReference type="RefSeq" id="WP_205625420.1">
    <property type="nucleotide sequence ID" value="NZ_LGTK01000095.1"/>
</dbReference>
<gene>
    <name evidence="2" type="ORF">AFL42_16345</name>
</gene>
<dbReference type="Proteomes" id="UP000037854">
    <property type="component" value="Unassembled WGS sequence"/>
</dbReference>
<feature type="domain" description="DUF7164" evidence="1">
    <location>
        <begin position="7"/>
        <end position="242"/>
    </location>
</feature>
<sequence length="257" mass="29779">TSLKHIQSKDTDLVVFGTKDILNKIPDDCVKLECTKADEPKELLKYPRINSIHCFTTEHADKLNDYDYLLRTDVDTFLTPAWNHYYPTDYTVGKGAYAPYQSVKDNIKRVASELGFDHRGLHNLGATHYGETKLVREVSSLAVSIAKHLLTEEFNHEEGKWPYWYKGVTNMYSNEIAVNHLIRDVSIDRRNLDMESTSENSVLNHSHIHCWHTDNIFSKFQFAAGKYDHLSMSDLDITKIKDYCLYIALKSKQEIDW</sequence>
<feature type="non-terminal residue" evidence="2">
    <location>
        <position position="1"/>
    </location>
</feature>
<keyword evidence="3" id="KW-1185">Reference proteome</keyword>